<name>A0A6L2JLS1_TANCI</name>
<comment type="caution">
    <text evidence="2">The sequence shown here is derived from an EMBL/GenBank/DDBJ whole genome shotgun (WGS) entry which is preliminary data.</text>
</comment>
<dbReference type="GO" id="GO:0000725">
    <property type="term" value="P:recombinational repair"/>
    <property type="evidence" value="ECO:0007669"/>
    <property type="project" value="InterPro"/>
</dbReference>
<proteinExistence type="predicted"/>
<evidence type="ECO:0000313" key="2">
    <source>
        <dbReference type="EMBL" id="GEU37612.1"/>
    </source>
</evidence>
<gene>
    <name evidence="2" type="ORF">Tci_009590</name>
</gene>
<reference evidence="2" key="1">
    <citation type="journal article" date="2019" name="Sci. Rep.">
        <title>Draft genome of Tanacetum cinerariifolium, the natural source of mosquito coil.</title>
        <authorList>
            <person name="Yamashiro T."/>
            <person name="Shiraishi A."/>
            <person name="Satake H."/>
            <person name="Nakayama K."/>
        </authorList>
    </citation>
    <scope>NUCLEOTIDE SEQUENCE</scope>
</reference>
<dbReference type="InterPro" id="IPR028045">
    <property type="entry name" value="HROB"/>
</dbReference>
<accession>A0A6L2JLS1</accession>
<feature type="domain" description="Homologous recombination OB-fold protein OB-fold" evidence="1">
    <location>
        <begin position="62"/>
        <end position="135"/>
    </location>
</feature>
<sequence>MSPTHPFGGENAVKIILSPAGIIQAVKLRKTTYIRECGHECVMPTQEYVRKIIDANKDAHLLIKSCTPNALGELIVTLKDPSGTIHHKSLQKECYGESITVGAVLILHNVLVFSHKPSTYYLSITSRNLVKIFHKDMTLSL</sequence>
<protein>
    <recommendedName>
        <fullName evidence="1">Homologous recombination OB-fold protein OB-fold domain-containing protein</fullName>
    </recommendedName>
</protein>
<dbReference type="InterPro" id="IPR058570">
    <property type="entry name" value="HROB_OB"/>
</dbReference>
<dbReference type="EMBL" id="BKCJ010000951">
    <property type="protein sequence ID" value="GEU37612.1"/>
    <property type="molecule type" value="Genomic_DNA"/>
</dbReference>
<dbReference type="Pfam" id="PF15072">
    <property type="entry name" value="HROB"/>
    <property type="match status" value="1"/>
</dbReference>
<evidence type="ECO:0000259" key="1">
    <source>
        <dbReference type="Pfam" id="PF15072"/>
    </source>
</evidence>
<dbReference type="PANTHER" id="PTHR14523">
    <property type="entry name" value="UNCHARACTERIZED PROTEIN C17ORF53 HOMOLOG"/>
    <property type="match status" value="1"/>
</dbReference>
<dbReference type="PANTHER" id="PTHR14523:SF1">
    <property type="entry name" value="HOMOLOGOUS RECOMBINATION OB-FOLD PROTEIN"/>
    <property type="match status" value="1"/>
</dbReference>
<dbReference type="AlphaFoldDB" id="A0A6L2JLS1"/>
<organism evidence="2">
    <name type="scientific">Tanacetum cinerariifolium</name>
    <name type="common">Dalmatian daisy</name>
    <name type="synonym">Chrysanthemum cinerariifolium</name>
    <dbReference type="NCBI Taxonomy" id="118510"/>
    <lineage>
        <taxon>Eukaryota</taxon>
        <taxon>Viridiplantae</taxon>
        <taxon>Streptophyta</taxon>
        <taxon>Embryophyta</taxon>
        <taxon>Tracheophyta</taxon>
        <taxon>Spermatophyta</taxon>
        <taxon>Magnoliopsida</taxon>
        <taxon>eudicotyledons</taxon>
        <taxon>Gunneridae</taxon>
        <taxon>Pentapetalae</taxon>
        <taxon>asterids</taxon>
        <taxon>campanulids</taxon>
        <taxon>Asterales</taxon>
        <taxon>Asteraceae</taxon>
        <taxon>Asteroideae</taxon>
        <taxon>Anthemideae</taxon>
        <taxon>Anthemidinae</taxon>
        <taxon>Tanacetum</taxon>
    </lineage>
</organism>